<keyword evidence="1" id="KW-1133">Transmembrane helix</keyword>
<evidence type="ECO:0000313" key="2">
    <source>
        <dbReference type="EMBL" id="SNS61435.1"/>
    </source>
</evidence>
<dbReference type="EMBL" id="FZOK01000014">
    <property type="protein sequence ID" value="SNS61435.1"/>
    <property type="molecule type" value="Genomic_DNA"/>
</dbReference>
<keyword evidence="1" id="KW-0812">Transmembrane</keyword>
<dbReference type="Proteomes" id="UP000198480">
    <property type="component" value="Unassembled WGS sequence"/>
</dbReference>
<feature type="transmembrane region" description="Helical" evidence="1">
    <location>
        <begin position="152"/>
        <end position="173"/>
    </location>
</feature>
<keyword evidence="3" id="KW-1185">Reference proteome</keyword>
<feature type="transmembrane region" description="Helical" evidence="1">
    <location>
        <begin position="120"/>
        <end position="140"/>
    </location>
</feature>
<accession>A0A239FXF9</accession>
<name>A0A239FXF9_9BACT</name>
<organism evidence="2 3">
    <name type="scientific">Belliella buryatensis</name>
    <dbReference type="NCBI Taxonomy" id="1500549"/>
    <lineage>
        <taxon>Bacteria</taxon>
        <taxon>Pseudomonadati</taxon>
        <taxon>Bacteroidota</taxon>
        <taxon>Cytophagia</taxon>
        <taxon>Cytophagales</taxon>
        <taxon>Cyclobacteriaceae</taxon>
        <taxon>Belliella</taxon>
    </lineage>
</organism>
<feature type="transmembrane region" description="Helical" evidence="1">
    <location>
        <begin position="185"/>
        <end position="209"/>
    </location>
</feature>
<reference evidence="3" key="1">
    <citation type="submission" date="2017-06" db="EMBL/GenBank/DDBJ databases">
        <authorList>
            <person name="Varghese N."/>
            <person name="Submissions S."/>
        </authorList>
    </citation>
    <scope>NUCLEOTIDE SEQUENCE [LARGE SCALE GENOMIC DNA]</scope>
    <source>
        <strain evidence="3">5C</strain>
    </source>
</reference>
<sequence>MKLDKDQIDQLKKLISYKGYPQVDVQYEILDHVACKVEVLMEENPQLSLPDAFRKVHASFGVFGFAELEGSYVKMISKRMTRYYWEELRNLFTSLRIIFPISILAILFQTSSWFQNSKSWILMLIGFVLVSFLVIAIRYWSKHKRYKHYASYMASNNVYAVINFGIITCSQSWNFVYRNNSTPDGIFPLIFKGVILLCLCMLFVSIFILPRVLERSMADTEALIQVYGE</sequence>
<dbReference type="AlphaFoldDB" id="A0A239FXF9"/>
<keyword evidence="1" id="KW-0472">Membrane</keyword>
<dbReference type="RefSeq" id="WP_089242001.1">
    <property type="nucleotide sequence ID" value="NZ_FZOK01000014.1"/>
</dbReference>
<protein>
    <submittedName>
        <fullName evidence="2">Uncharacterized protein</fullName>
    </submittedName>
</protein>
<proteinExistence type="predicted"/>
<evidence type="ECO:0000256" key="1">
    <source>
        <dbReference type="SAM" id="Phobius"/>
    </source>
</evidence>
<gene>
    <name evidence="2" type="ORF">SAMN06295967_1147</name>
</gene>
<dbReference type="OrthoDB" id="662673at2"/>
<feature type="transmembrane region" description="Helical" evidence="1">
    <location>
        <begin position="88"/>
        <end position="108"/>
    </location>
</feature>
<evidence type="ECO:0000313" key="3">
    <source>
        <dbReference type="Proteomes" id="UP000198480"/>
    </source>
</evidence>